<keyword evidence="5" id="KW-0677">Repeat</keyword>
<feature type="coiled-coil region" evidence="9">
    <location>
        <begin position="145"/>
        <end position="663"/>
    </location>
</feature>
<dbReference type="NCBIfam" id="NF033804">
    <property type="entry name" value="Streccoc_I_II"/>
    <property type="match status" value="2"/>
</dbReference>
<feature type="compositionally biased region" description="Pro residues" evidence="10">
    <location>
        <begin position="1191"/>
        <end position="1206"/>
    </location>
</feature>
<comment type="caution">
    <text evidence="13">The sequence shown here is derived from an EMBL/GenBank/DDBJ whole genome shotgun (WGS) entry which is preliminary data.</text>
</comment>
<reference evidence="13 14" key="1">
    <citation type="submission" date="2018-06" db="EMBL/GenBank/DDBJ databases">
        <authorList>
            <consortium name="Pathogen Informatics"/>
            <person name="Doyle S."/>
        </authorList>
    </citation>
    <scope>NUCLEOTIDE SEQUENCE [LARGE SCALE GENOMIC DNA]</scope>
    <source>
        <strain evidence="13 14">NCTC1080</strain>
    </source>
</reference>
<feature type="repeat" description="Ag I/II A" evidence="8">
    <location>
        <begin position="552"/>
        <end position="633"/>
    </location>
</feature>
<dbReference type="EMBL" id="UHHS01000001">
    <property type="protein sequence ID" value="SUO77356.1"/>
    <property type="molecule type" value="Genomic_DNA"/>
</dbReference>
<comment type="similarity">
    <text evidence="7 8">Belongs to the antigen I/II family.</text>
</comment>
<feature type="region of interest" description="Disordered" evidence="10">
    <location>
        <begin position="994"/>
        <end position="1225"/>
    </location>
</feature>
<name>A0ABD7NBU1_9STRE</name>
<accession>A0ABD7NBU1</accession>
<evidence type="ECO:0000256" key="1">
    <source>
        <dbReference type="ARBA" id="ARBA00004168"/>
    </source>
</evidence>
<sequence length="1801" mass="195610">MQKREVFGFRKSKISKTLCGAVLGTVAAVSMAGQHVFADETTTTTSKVDTTAVVGTQTGNPATNLPDAQGNASNEAEQSQKQAGESNGSMPVEVPKTDVNQAINNAQAAGVNVVQDETVDKGTVKTAQEADQKETEIKEDYAKQAEDIKKTTDQYKSDVAAHEAEVSKINAENQATKEQYEKDMAAHKAEVERINAANAAAKAEYAAKLAQYQADLAAIRKANADNEADYQTQLAAYQAELERVQKANAEAKAAYEKAVAENTAANAAITAENEAIKQRNATAKAEYAAKLAQYQADLAAIRKANADNEADYQAKLAAYQTELARVQKANAEAKAAYEKAVAENTVANAAITAENKAIKQRNTIAKADYEAKLAQYQADLAAVKKANADNEADYQAKLAAYQTELARVQKANAEAKAAYEKAVAENTVANAAITAENKAIKQRNTIAKADYEAKLAQYQADLAAVKKANADNEADYQAKLAAYQTELARVQKANAEAKAAYEKAVAENTVANAAITAENKAIKQRNTIAKADYEAKLAQYQADLAAVKKANADNEADYQAKLAAYQTELARVQKANAEAKAAYEKAVAENTVANAAITAENKAIKQRNTIAKADYEAKLAQYQADLAKYQKDLAEYPSKLKAYEDEQAAIKAALAELEKHKNEDGNLTEPSAQSLVYDLEPNANLSLTTNGKFLKASAVDDAFSKSTSKGKYDQKILQLDDLDISNLEQVDDVASSMELYGNFGTKAGWTTTVSSSGVAKWGSVLLERGQSATATYTNLQNSYYNGKKISKIVYKYTVDPESKFKGQKVWLGIFTDPTLGVFASAYTGQVEQNTSIFIKNEFTFYDEEGNPINFDNALLSVASLNREHNSIEMAKDYTGKFVKISGSSIGEKNGMIYATDTLNFKQGEGGARWTMYKNSQSGSGWDTSDAPNSWYGAGAIKMSGSNNKVTVGATSATNVMSVSEMPKVNGKDNTEGKKPNIWYSLNGKIRAVNVPKVTKEKPTPPVEPTSPAQPTYETEKPIEPAPVAPTYEAKPTPPTRTPDKEEPNKPTEPTYETEKPIEPAPVAPTYKAKPTPPTRTPDKEEPNKPTEPTYETEKPIEPAPVAPTYEAKPTPPTRTPDKEEPNKPTEPTYETEKPIEPDPVAPTYEAKPTPPTRTPDKEEPNKPTEPTYETEKPIEPAPVEPSYEAEPTPPTPTPDQPEPNKPAEPTYEVLPTPPADPVYKKTPPARAVPTVHYHYFKLAVQPQVNKEIKNNNDANIDKTLVAKQSIVKFQLKTADLPAGRDKTTSFVLADPLPSGYQLDLEATKVASPGFDVSYDSATNTVTFKATAQTLASFNADLTKSVATVYPTVVGQVLNDGATYKNNFTLTVNDAYGIKSNIVRVTTPGKPNDPDNPSNNYIKPNKVNKNKDGVVIDGKTVLAGSTNYYELTWDLDQYKGDKSSADTIQKGFYYVDDYPEEALDLRQDLVTMKDANGNPVTGVSVAHYKSVETAPQAVKDMLTKARIHPKGAFQVFTADDSQAFYDTYVKTGINLTLVSPMVVKAQMGQTGGSYENRAYQIDFGNGYESNIVTNNVPKIDPKKDVTLTLDPADTNNVDGQTLPLNTVFNYRLIGGIIPSNHSEELFEYSFSDDYDQTGDQYTGQYKVFAKVDMTLKDGTVIKSGDDLTKYTEAEVDSVKGIITIKFKEDFLRSVSVDSAFQAESYVQMKRIVVGTFENTYVNTVNGVTYASNTVRTTTPKPKTPTPSTPSTPAKPKQALHALAVPSLPRTGTSVSYMPYLGVAALLSVLGLGQLKRKTEEND</sequence>
<dbReference type="RefSeq" id="WP_041331917.1">
    <property type="nucleotide sequence ID" value="NZ_UHHS01000001.1"/>
</dbReference>
<dbReference type="Gene3D" id="2.60.530.10">
    <property type="entry name" value="Major cell-surface adhesin PAc"/>
    <property type="match status" value="1"/>
</dbReference>
<evidence type="ECO:0000256" key="6">
    <source>
        <dbReference type="ARBA" id="ARBA00023088"/>
    </source>
</evidence>
<evidence type="ECO:0000256" key="8">
    <source>
        <dbReference type="PROSITE-ProRule" id="PRU01310"/>
    </source>
</evidence>
<dbReference type="Pfam" id="PF17998">
    <property type="entry name" value="AgI_II_C2"/>
    <property type="match status" value="1"/>
</dbReference>
<dbReference type="NCBIfam" id="TIGR04228">
    <property type="entry name" value="isopep_sspB_C2"/>
    <property type="match status" value="1"/>
</dbReference>
<dbReference type="InterPro" id="IPR041324">
    <property type="entry name" value="AgI/II_N"/>
</dbReference>
<evidence type="ECO:0000256" key="11">
    <source>
        <dbReference type="SAM" id="SignalP"/>
    </source>
</evidence>
<dbReference type="Gene3D" id="6.10.250.2200">
    <property type="match status" value="6"/>
</dbReference>
<dbReference type="InterPro" id="IPR026345">
    <property type="entry name" value="Adh_isopep-form_adh_dom"/>
</dbReference>
<dbReference type="InterPro" id="IPR032300">
    <property type="entry name" value="Antigen_C"/>
</dbReference>
<feature type="repeat" description="Ag I/II A" evidence="8">
    <location>
        <begin position="224"/>
        <end position="305"/>
    </location>
</feature>
<keyword evidence="2" id="KW-0134">Cell wall</keyword>
<dbReference type="Pfam" id="PF16364">
    <property type="entry name" value="Antigen_C"/>
    <property type="match status" value="1"/>
</dbReference>
<evidence type="ECO:0000256" key="10">
    <source>
        <dbReference type="SAM" id="MobiDB-lite"/>
    </source>
</evidence>
<keyword evidence="6" id="KW-0572">Peptidoglycan-anchor</keyword>
<dbReference type="PROSITE" id="PS50847">
    <property type="entry name" value="GRAM_POS_ANCHORING"/>
    <property type="match status" value="1"/>
</dbReference>
<feature type="signal peptide" evidence="11">
    <location>
        <begin position="1"/>
        <end position="38"/>
    </location>
</feature>
<evidence type="ECO:0000256" key="7">
    <source>
        <dbReference type="ARBA" id="ARBA00024351"/>
    </source>
</evidence>
<dbReference type="InterPro" id="IPR013574">
    <property type="entry name" value="Glucan-bd_C/Surface_Ag-I/II_V"/>
</dbReference>
<dbReference type="NCBIfam" id="TIGR03726">
    <property type="entry name" value="strep_RK_lipo"/>
    <property type="match status" value="1"/>
</dbReference>
<dbReference type="Pfam" id="PF00746">
    <property type="entry name" value="Gram_pos_anchor"/>
    <property type="match status" value="1"/>
</dbReference>
<keyword evidence="9" id="KW-0175">Coiled coil</keyword>
<keyword evidence="3" id="KW-0964">Secreted</keyword>
<protein>
    <submittedName>
        <fullName evidence="13">Cell surface antigen</fullName>
    </submittedName>
</protein>
<dbReference type="Pfam" id="PF08363">
    <property type="entry name" value="GbpC"/>
    <property type="match status" value="1"/>
</dbReference>
<evidence type="ECO:0000256" key="2">
    <source>
        <dbReference type="ARBA" id="ARBA00022512"/>
    </source>
</evidence>
<dbReference type="Pfam" id="PF06696">
    <property type="entry name" value="Strep_SA_rep"/>
    <property type="match status" value="11"/>
</dbReference>
<dbReference type="Gene3D" id="2.60.40.740">
    <property type="match status" value="3"/>
</dbReference>
<dbReference type="FunFam" id="2.60.40.740:FF:000001">
    <property type="entry name" value="Major cell-surface adhesin PAc"/>
    <property type="match status" value="1"/>
</dbReference>
<gene>
    <name evidence="13" type="primary">spaP</name>
    <name evidence="13" type="ORF">NCTC1080_00204</name>
</gene>
<feature type="region of interest" description="Disordered" evidence="10">
    <location>
        <begin position="1732"/>
        <end position="1756"/>
    </location>
</feature>
<dbReference type="InterPro" id="IPR036234">
    <property type="entry name" value="SA_I/II_PAC_V_sf"/>
</dbReference>
<feature type="compositionally biased region" description="Polar residues" evidence="10">
    <location>
        <begin position="70"/>
        <end position="89"/>
    </location>
</feature>
<dbReference type="PROSITE" id="PS51965">
    <property type="entry name" value="AG_I_II_AR"/>
    <property type="match status" value="6"/>
</dbReference>
<feature type="repeat" description="Ag I/II A" evidence="8">
    <location>
        <begin position="388"/>
        <end position="469"/>
    </location>
</feature>
<dbReference type="PRINTS" id="PR01217">
    <property type="entry name" value="PRICHEXTENSN"/>
</dbReference>
<dbReference type="InterPro" id="IPR009578">
    <property type="entry name" value="Surface_Ag_I_II_A_rpt"/>
</dbReference>
<dbReference type="NCBIfam" id="TIGR01167">
    <property type="entry name" value="LPXTG_anchor"/>
    <property type="match status" value="1"/>
</dbReference>
<keyword evidence="4 11" id="KW-0732">Signal</keyword>
<evidence type="ECO:0000256" key="9">
    <source>
        <dbReference type="SAM" id="Coils"/>
    </source>
</evidence>
<evidence type="ECO:0000259" key="12">
    <source>
        <dbReference type="PROSITE" id="PS50847"/>
    </source>
</evidence>
<comment type="subcellular location">
    <subcellularLocation>
        <location evidence="1">Secreted</location>
        <location evidence="1">Cell wall</location>
        <topology evidence="1">Peptidoglycan-anchor</topology>
    </subcellularLocation>
</comment>
<feature type="domain" description="Gram-positive cocci surface proteins LPxTG" evidence="12">
    <location>
        <begin position="1766"/>
        <end position="1801"/>
    </location>
</feature>
<feature type="repeat" description="Ag I/II A" evidence="8">
    <location>
        <begin position="306"/>
        <end position="387"/>
    </location>
</feature>
<organism evidence="13 14">
    <name type="scientific">Streptococcus viridans</name>
    <dbReference type="NCBI Taxonomy" id="78535"/>
    <lineage>
        <taxon>Bacteria</taxon>
        <taxon>Bacillati</taxon>
        <taxon>Bacillota</taxon>
        <taxon>Bacilli</taxon>
        <taxon>Lactobacillales</taxon>
        <taxon>Streptococcaceae</taxon>
        <taxon>Streptococcus</taxon>
    </lineage>
</organism>
<dbReference type="InterPro" id="IPR021197">
    <property type="entry name" value="Cross-wall-target_lipo_motif"/>
</dbReference>
<feature type="region of interest" description="Disordered" evidence="10">
    <location>
        <begin position="54"/>
        <end position="94"/>
    </location>
</feature>
<dbReference type="Pfam" id="PF18652">
    <property type="entry name" value="Adhesin_P1_N"/>
    <property type="match status" value="1"/>
</dbReference>
<feature type="repeat" description="Ag I/II A" evidence="8">
    <location>
        <begin position="470"/>
        <end position="551"/>
    </location>
</feature>
<dbReference type="SUPFAM" id="SSF74914">
    <property type="entry name" value="V-region of surface antigen I/II (SA I/II, PAC)"/>
    <property type="match status" value="1"/>
</dbReference>
<evidence type="ECO:0000256" key="3">
    <source>
        <dbReference type="ARBA" id="ARBA00022525"/>
    </source>
</evidence>
<feature type="repeat" description="Ag I/II A" evidence="8">
    <location>
        <begin position="149"/>
        <end position="223"/>
    </location>
</feature>
<evidence type="ECO:0000313" key="14">
    <source>
        <dbReference type="Proteomes" id="UP000254098"/>
    </source>
</evidence>
<evidence type="ECO:0000256" key="5">
    <source>
        <dbReference type="ARBA" id="ARBA00022737"/>
    </source>
</evidence>
<feature type="chain" id="PRO_5044814129" evidence="11">
    <location>
        <begin position="39"/>
        <end position="1801"/>
    </location>
</feature>
<evidence type="ECO:0000256" key="4">
    <source>
        <dbReference type="ARBA" id="ARBA00022729"/>
    </source>
</evidence>
<keyword evidence="14" id="KW-1185">Reference proteome</keyword>
<proteinExistence type="inferred from homology"/>
<dbReference type="InterPro" id="IPR019931">
    <property type="entry name" value="LPXTG_anchor"/>
</dbReference>
<evidence type="ECO:0000313" key="13">
    <source>
        <dbReference type="EMBL" id="SUO77356.1"/>
    </source>
</evidence>
<dbReference type="Proteomes" id="UP000254098">
    <property type="component" value="Unassembled WGS sequence"/>
</dbReference>